<dbReference type="KEGG" id="pspc:Strain318_000284"/>
<dbReference type="CDD" id="cd04513">
    <property type="entry name" value="Glycosylasparaginase"/>
    <property type="match status" value="1"/>
</dbReference>
<dbReference type="PANTHER" id="PTHR10188">
    <property type="entry name" value="L-ASPARAGINASE"/>
    <property type="match status" value="1"/>
</dbReference>
<accession>A0AA49JXG7</accession>
<protein>
    <submittedName>
        <fullName evidence="6">N(4)-(Beta-N-acetylglucosaminyl)-L-asparaginase</fullName>
    </submittedName>
</protein>
<keyword evidence="7" id="KW-1185">Reference proteome</keyword>
<dbReference type="InterPro" id="IPR019546">
    <property type="entry name" value="TAT_signal_bac_arc"/>
</dbReference>
<dbReference type="EMBL" id="CP130612">
    <property type="protein sequence ID" value="WKW11050.1"/>
    <property type="molecule type" value="Genomic_DNA"/>
</dbReference>
<accession>A0AA49JS83</accession>
<dbReference type="PROSITE" id="PS51318">
    <property type="entry name" value="TAT"/>
    <property type="match status" value="1"/>
</dbReference>
<evidence type="ECO:0000256" key="4">
    <source>
        <dbReference type="SAM" id="SignalP"/>
    </source>
</evidence>
<reference evidence="6" key="1">
    <citation type="submission" date="2023-07" db="EMBL/GenBank/DDBJ databases">
        <authorList>
            <person name="Haufschild T."/>
            <person name="Kallscheuer N."/>
            <person name="Hammer J."/>
            <person name="Kohn T."/>
            <person name="Kabuu M."/>
            <person name="Jogler M."/>
            <person name="Wohfarth N."/>
            <person name="Heuer A."/>
            <person name="Rohde M."/>
            <person name="van Teeseling M.C.F."/>
            <person name="Jogler C."/>
        </authorList>
    </citation>
    <scope>NUCLEOTIDE SEQUENCE</scope>
    <source>
        <strain evidence="5">Strain 138</strain>
        <strain evidence="6">Strain 318</strain>
    </source>
</reference>
<feature type="chain" id="PRO_5041288029" evidence="4">
    <location>
        <begin position="28"/>
        <end position="356"/>
    </location>
</feature>
<dbReference type="NCBIfam" id="TIGR01409">
    <property type="entry name" value="TAT_signal_seq"/>
    <property type="match status" value="1"/>
</dbReference>
<dbReference type="Pfam" id="PF01112">
    <property type="entry name" value="Asparaginase_2"/>
    <property type="match status" value="1"/>
</dbReference>
<evidence type="ECO:0000256" key="2">
    <source>
        <dbReference type="PIRSR" id="PIRSR600246-2"/>
    </source>
</evidence>
<feature type="binding site" evidence="2">
    <location>
        <begin position="255"/>
        <end position="258"/>
    </location>
    <ligand>
        <name>substrate</name>
    </ligand>
</feature>
<dbReference type="InterPro" id="IPR029055">
    <property type="entry name" value="Ntn_hydrolases_N"/>
</dbReference>
<dbReference type="InterPro" id="IPR006311">
    <property type="entry name" value="TAT_signal"/>
</dbReference>
<dbReference type="Gene3D" id="3.60.20.30">
    <property type="entry name" value="(Glycosyl)asparaginase"/>
    <property type="match status" value="1"/>
</dbReference>
<dbReference type="AlphaFoldDB" id="A0AA49JXG7"/>
<feature type="site" description="Cleavage; by autolysis" evidence="3">
    <location>
        <begin position="203"/>
        <end position="204"/>
    </location>
</feature>
<dbReference type="EMBL" id="CP130613">
    <property type="protein sequence ID" value="WKW13960.1"/>
    <property type="molecule type" value="Genomic_DNA"/>
</dbReference>
<feature type="binding site" evidence="2">
    <location>
        <begin position="232"/>
        <end position="235"/>
    </location>
    <ligand>
        <name>substrate</name>
    </ligand>
</feature>
<evidence type="ECO:0000313" key="5">
    <source>
        <dbReference type="EMBL" id="WKW11050.1"/>
    </source>
</evidence>
<dbReference type="SUPFAM" id="SSF56235">
    <property type="entry name" value="N-terminal nucleophile aminohydrolases (Ntn hydrolases)"/>
    <property type="match status" value="1"/>
</dbReference>
<evidence type="ECO:0000256" key="3">
    <source>
        <dbReference type="PIRSR" id="PIRSR600246-3"/>
    </source>
</evidence>
<dbReference type="GO" id="GO:0016811">
    <property type="term" value="F:hydrolase activity, acting on carbon-nitrogen (but not peptide) bonds, in linear amides"/>
    <property type="evidence" value="ECO:0007669"/>
    <property type="project" value="UniProtKB-ARBA"/>
</dbReference>
<dbReference type="Pfam" id="PF10518">
    <property type="entry name" value="TAT_signal"/>
    <property type="match status" value="1"/>
</dbReference>
<evidence type="ECO:0000313" key="7">
    <source>
        <dbReference type="Proteomes" id="UP001229955"/>
    </source>
</evidence>
<dbReference type="InterPro" id="IPR000246">
    <property type="entry name" value="Peptidase_T2"/>
</dbReference>
<dbReference type="GO" id="GO:0005737">
    <property type="term" value="C:cytoplasm"/>
    <property type="evidence" value="ECO:0007669"/>
    <property type="project" value="TreeGrafter"/>
</dbReference>
<name>A0AA49JXG7_9BACT</name>
<gene>
    <name evidence="5" type="ORF">Strain138_000284</name>
    <name evidence="6" type="ORF">Strain318_000284</name>
</gene>
<sequence length="356" mass="38002">MSTTRRDFLTTSAAAVAAAALPSVAQAGDAPLGAPALVGLGDSALRARPCVVSSSNGIRGVKVAFDQIVAGGDTLDAIIAGVNIQELDPEDTSVGLGGLPNRDGVVQLDASCMHGPTKRAGAVACLEDIATPSLVAKAVMDYTDHVMLVGQDARRFAIEMGFRTQNLLTEKTRQEWLRWRARLNPNDSFLDYDGDVAIKFTTGTINMNAVNAAGDLSSVTTTSGMAWKVPGRIGDSPIVGAGQYCDNTVGAAGSTGRGEANIKTCASYQIVEFMRNGLSPRDAALRTLERVVAMTERRLLDDRGRPKFDLQFYVVHKDGRYAGASLYEGSDFAVCDERGARTEDCAFLYRRSERPR</sequence>
<evidence type="ECO:0000313" key="6">
    <source>
        <dbReference type="EMBL" id="WKW13960.1"/>
    </source>
</evidence>
<dbReference type="PANTHER" id="PTHR10188:SF6">
    <property type="entry name" value="N(4)-(BETA-N-ACETYLGLUCOSAMINYL)-L-ASPARAGINASE"/>
    <property type="match status" value="1"/>
</dbReference>
<keyword evidence="4" id="KW-0732">Signal</keyword>
<feature type="active site" description="Nucleophile" evidence="1">
    <location>
        <position position="204"/>
    </location>
</feature>
<organism evidence="6 7">
    <name type="scientific">Pseudogemmatithrix spongiicola</name>
    <dbReference type="NCBI Taxonomy" id="3062599"/>
    <lineage>
        <taxon>Bacteria</taxon>
        <taxon>Pseudomonadati</taxon>
        <taxon>Gemmatimonadota</taxon>
        <taxon>Gemmatimonadia</taxon>
        <taxon>Gemmatimonadales</taxon>
        <taxon>Gemmatimonadaceae</taxon>
        <taxon>Pseudogemmatithrix</taxon>
    </lineage>
</organism>
<proteinExistence type="predicted"/>
<feature type="signal peptide" evidence="4">
    <location>
        <begin position="1"/>
        <end position="27"/>
    </location>
</feature>
<evidence type="ECO:0000256" key="1">
    <source>
        <dbReference type="PIRSR" id="PIRSR600246-1"/>
    </source>
</evidence>
<dbReference type="Proteomes" id="UP001229955">
    <property type="component" value="Chromosome"/>
</dbReference>
<dbReference type="RefSeq" id="WP_367886755.1">
    <property type="nucleotide sequence ID" value="NZ_CP130612.1"/>
</dbReference>